<dbReference type="OrthoDB" id="6437623at2759"/>
<gene>
    <name evidence="2" type="ORF">TNIN_256061</name>
</gene>
<feature type="compositionally biased region" description="Basic and acidic residues" evidence="1">
    <location>
        <begin position="56"/>
        <end position="66"/>
    </location>
</feature>
<evidence type="ECO:0000313" key="2">
    <source>
        <dbReference type="EMBL" id="GFS66503.1"/>
    </source>
</evidence>
<dbReference type="AlphaFoldDB" id="A0A8X6IZ57"/>
<keyword evidence="3" id="KW-1185">Reference proteome</keyword>
<comment type="caution">
    <text evidence="2">The sequence shown here is derived from an EMBL/GenBank/DDBJ whole genome shotgun (WGS) entry which is preliminary data.</text>
</comment>
<feature type="region of interest" description="Disordered" evidence="1">
    <location>
        <begin position="49"/>
        <end position="71"/>
    </location>
</feature>
<protein>
    <submittedName>
        <fullName evidence="2">Uncharacterized protein</fullName>
    </submittedName>
</protein>
<organism evidence="2 3">
    <name type="scientific">Trichonephila inaurata madagascariensis</name>
    <dbReference type="NCBI Taxonomy" id="2747483"/>
    <lineage>
        <taxon>Eukaryota</taxon>
        <taxon>Metazoa</taxon>
        <taxon>Ecdysozoa</taxon>
        <taxon>Arthropoda</taxon>
        <taxon>Chelicerata</taxon>
        <taxon>Arachnida</taxon>
        <taxon>Araneae</taxon>
        <taxon>Araneomorphae</taxon>
        <taxon>Entelegynae</taxon>
        <taxon>Araneoidea</taxon>
        <taxon>Nephilidae</taxon>
        <taxon>Trichonephila</taxon>
        <taxon>Trichonephila inaurata</taxon>
    </lineage>
</organism>
<name>A0A8X6IZ57_9ARAC</name>
<evidence type="ECO:0000313" key="3">
    <source>
        <dbReference type="Proteomes" id="UP000886998"/>
    </source>
</evidence>
<proteinExistence type="predicted"/>
<dbReference type="Proteomes" id="UP000886998">
    <property type="component" value="Unassembled WGS sequence"/>
</dbReference>
<accession>A0A8X6IZ57</accession>
<evidence type="ECO:0000256" key="1">
    <source>
        <dbReference type="SAM" id="MobiDB-lite"/>
    </source>
</evidence>
<sequence>MLRDGKKSSSLERVVAYVTPNYPHIRILKHCALSPSWGKRENFVRNPSVVFPKHQHPPERDRERQSGSRRRRRCQQLLCQCQDMSGSSKGGGYAILVVETAERKLKLYGESVHSYIPCTLSLLHLLRIKFYYGNSYHLQINSFLKLTHGYIIILS</sequence>
<dbReference type="EMBL" id="BMAV01028243">
    <property type="protein sequence ID" value="GFS66503.1"/>
    <property type="molecule type" value="Genomic_DNA"/>
</dbReference>
<reference evidence="2" key="1">
    <citation type="submission" date="2020-08" db="EMBL/GenBank/DDBJ databases">
        <title>Multicomponent nature underlies the extraordinary mechanical properties of spider dragline silk.</title>
        <authorList>
            <person name="Kono N."/>
            <person name="Nakamura H."/>
            <person name="Mori M."/>
            <person name="Yoshida Y."/>
            <person name="Ohtoshi R."/>
            <person name="Malay A.D."/>
            <person name="Moran D.A.P."/>
            <person name="Tomita M."/>
            <person name="Numata K."/>
            <person name="Arakawa K."/>
        </authorList>
    </citation>
    <scope>NUCLEOTIDE SEQUENCE</scope>
</reference>